<feature type="region of interest" description="Disordered" evidence="10">
    <location>
        <begin position="206"/>
        <end position="232"/>
    </location>
</feature>
<dbReference type="Pfam" id="PF00069">
    <property type="entry name" value="Pkinase"/>
    <property type="match status" value="2"/>
</dbReference>
<feature type="compositionally biased region" description="Polar residues" evidence="10">
    <location>
        <begin position="214"/>
        <end position="232"/>
    </location>
</feature>
<evidence type="ECO:0000259" key="11">
    <source>
        <dbReference type="PROSITE" id="PS50011"/>
    </source>
</evidence>
<keyword evidence="3" id="KW-0723">Serine/threonine-protein kinase</keyword>
<dbReference type="InterPro" id="IPR011009">
    <property type="entry name" value="Kinase-like_dom_sf"/>
</dbReference>
<comment type="similarity">
    <text evidence="1">Belongs to the protein kinase superfamily. AGC Ser/Thr protein kinase family.</text>
</comment>
<feature type="compositionally biased region" description="Basic and acidic residues" evidence="10">
    <location>
        <begin position="373"/>
        <end position="384"/>
    </location>
</feature>
<keyword evidence="14" id="KW-1185">Reference proteome</keyword>
<dbReference type="FunFam" id="1.10.510.10:FF:000294">
    <property type="entry name" value="Serine/threonine-protein kinase OXI1"/>
    <property type="match status" value="1"/>
</dbReference>
<comment type="catalytic activity">
    <reaction evidence="9">
        <text>L-seryl-[protein] + ATP = O-phospho-L-seryl-[protein] + ADP + H(+)</text>
        <dbReference type="Rhea" id="RHEA:17989"/>
        <dbReference type="Rhea" id="RHEA-COMP:9863"/>
        <dbReference type="Rhea" id="RHEA-COMP:11604"/>
        <dbReference type="ChEBI" id="CHEBI:15378"/>
        <dbReference type="ChEBI" id="CHEBI:29999"/>
        <dbReference type="ChEBI" id="CHEBI:30616"/>
        <dbReference type="ChEBI" id="CHEBI:83421"/>
        <dbReference type="ChEBI" id="CHEBI:456216"/>
        <dbReference type="EC" id="2.7.11.1"/>
    </reaction>
</comment>
<feature type="region of interest" description="Disordered" evidence="10">
    <location>
        <begin position="165"/>
        <end position="190"/>
    </location>
</feature>
<dbReference type="AlphaFoldDB" id="A0AAU9RYX0"/>
<dbReference type="PROSITE" id="PS50011">
    <property type="entry name" value="PROTEIN_KINASE_DOM"/>
    <property type="match status" value="1"/>
</dbReference>
<dbReference type="Gene3D" id="1.10.510.10">
    <property type="entry name" value="Transferase(Phosphotransferase) domain 1"/>
    <property type="match status" value="2"/>
</dbReference>
<organism evidence="13 14">
    <name type="scientific">Thlaspi arvense</name>
    <name type="common">Field penny-cress</name>
    <dbReference type="NCBI Taxonomy" id="13288"/>
    <lineage>
        <taxon>Eukaryota</taxon>
        <taxon>Viridiplantae</taxon>
        <taxon>Streptophyta</taxon>
        <taxon>Embryophyta</taxon>
        <taxon>Tracheophyta</taxon>
        <taxon>Spermatophyta</taxon>
        <taxon>Magnoliopsida</taxon>
        <taxon>eudicotyledons</taxon>
        <taxon>Gunneridae</taxon>
        <taxon>Pentapetalae</taxon>
        <taxon>rosids</taxon>
        <taxon>malvids</taxon>
        <taxon>Brassicales</taxon>
        <taxon>Brassicaceae</taxon>
        <taxon>Thlaspideae</taxon>
        <taxon>Thlaspi</taxon>
    </lineage>
</organism>
<dbReference type="PROSITE" id="PS00108">
    <property type="entry name" value="PROTEIN_KINASE_ST"/>
    <property type="match status" value="1"/>
</dbReference>
<evidence type="ECO:0000256" key="4">
    <source>
        <dbReference type="ARBA" id="ARBA00022679"/>
    </source>
</evidence>
<proteinExistence type="inferred from homology"/>
<dbReference type="PANTHER" id="PTHR45637">
    <property type="entry name" value="FLIPPASE KINASE 1-RELATED"/>
    <property type="match status" value="1"/>
</dbReference>
<dbReference type="SMART" id="SM00220">
    <property type="entry name" value="S_TKc"/>
    <property type="match status" value="1"/>
</dbReference>
<evidence type="ECO:0000256" key="9">
    <source>
        <dbReference type="ARBA" id="ARBA00048679"/>
    </source>
</evidence>
<keyword evidence="6" id="KW-0418">Kinase</keyword>
<dbReference type="EC" id="2.7.11.1" evidence="2"/>
<keyword evidence="7" id="KW-0067">ATP-binding</keyword>
<evidence type="ECO:0000256" key="5">
    <source>
        <dbReference type="ARBA" id="ARBA00022741"/>
    </source>
</evidence>
<dbReference type="InterPro" id="IPR000719">
    <property type="entry name" value="Prot_kinase_dom"/>
</dbReference>
<evidence type="ECO:0000256" key="1">
    <source>
        <dbReference type="ARBA" id="ARBA00009903"/>
    </source>
</evidence>
<dbReference type="Gene3D" id="3.30.200.20">
    <property type="entry name" value="Phosphorylase Kinase, domain 1"/>
    <property type="match status" value="1"/>
</dbReference>
<evidence type="ECO:0000256" key="8">
    <source>
        <dbReference type="ARBA" id="ARBA00047899"/>
    </source>
</evidence>
<evidence type="ECO:0000256" key="2">
    <source>
        <dbReference type="ARBA" id="ARBA00012513"/>
    </source>
</evidence>
<dbReference type="GO" id="GO:0004674">
    <property type="term" value="F:protein serine/threonine kinase activity"/>
    <property type="evidence" value="ECO:0007669"/>
    <property type="project" value="UniProtKB-KW"/>
</dbReference>
<comment type="catalytic activity">
    <reaction evidence="8">
        <text>L-threonyl-[protein] + ATP = O-phospho-L-threonyl-[protein] + ADP + H(+)</text>
        <dbReference type="Rhea" id="RHEA:46608"/>
        <dbReference type="Rhea" id="RHEA-COMP:11060"/>
        <dbReference type="Rhea" id="RHEA-COMP:11605"/>
        <dbReference type="ChEBI" id="CHEBI:15378"/>
        <dbReference type="ChEBI" id="CHEBI:30013"/>
        <dbReference type="ChEBI" id="CHEBI:30616"/>
        <dbReference type="ChEBI" id="CHEBI:61977"/>
        <dbReference type="ChEBI" id="CHEBI:456216"/>
        <dbReference type="EC" id="2.7.11.1"/>
    </reaction>
</comment>
<feature type="region of interest" description="Disordered" evidence="10">
    <location>
        <begin position="373"/>
        <end position="404"/>
    </location>
</feature>
<reference evidence="13 14" key="1">
    <citation type="submission" date="2022-03" db="EMBL/GenBank/DDBJ databases">
        <authorList>
            <person name="Nunn A."/>
            <person name="Chopra R."/>
            <person name="Nunn A."/>
            <person name="Contreras Garrido A."/>
        </authorList>
    </citation>
    <scope>NUCLEOTIDE SEQUENCE [LARGE SCALE GENOMIC DNA]</scope>
</reference>
<evidence type="ECO:0000256" key="3">
    <source>
        <dbReference type="ARBA" id="ARBA00022527"/>
    </source>
</evidence>
<dbReference type="GO" id="GO:0005524">
    <property type="term" value="F:ATP binding"/>
    <property type="evidence" value="ECO:0007669"/>
    <property type="project" value="UniProtKB-KW"/>
</dbReference>
<dbReference type="InterPro" id="IPR000961">
    <property type="entry name" value="AGC-kinase_C"/>
</dbReference>
<dbReference type="Proteomes" id="UP000836841">
    <property type="component" value="Chromosome 3"/>
</dbReference>
<protein>
    <recommendedName>
        <fullName evidence="2">non-specific serine/threonine protein kinase</fullName>
        <ecNumber evidence="2">2.7.11.1</ecNumber>
    </recommendedName>
</protein>
<feature type="domain" description="Protein kinase" evidence="11">
    <location>
        <begin position="11"/>
        <end position="326"/>
    </location>
</feature>
<evidence type="ECO:0000313" key="14">
    <source>
        <dbReference type="Proteomes" id="UP000836841"/>
    </source>
</evidence>
<dbReference type="EMBL" id="OU466859">
    <property type="protein sequence ID" value="CAH2052330.1"/>
    <property type="molecule type" value="Genomic_DNA"/>
</dbReference>
<accession>A0AAU9RYX0</accession>
<keyword evidence="4" id="KW-0808">Transferase</keyword>
<evidence type="ECO:0000256" key="6">
    <source>
        <dbReference type="ARBA" id="ARBA00022777"/>
    </source>
</evidence>
<gene>
    <name evidence="13" type="ORF">TAV2_LOCUS9523</name>
</gene>
<dbReference type="SUPFAM" id="SSF56112">
    <property type="entry name" value="Protein kinase-like (PK-like)"/>
    <property type="match status" value="1"/>
</dbReference>
<evidence type="ECO:0000313" key="13">
    <source>
        <dbReference type="EMBL" id="CAH2052330.1"/>
    </source>
</evidence>
<evidence type="ECO:0000256" key="10">
    <source>
        <dbReference type="SAM" id="MobiDB-lite"/>
    </source>
</evidence>
<sequence>MQSPSLDFNRLEVLSLLGRGAKGAVFLVRDKDDDKLFALKVILREAIEKKKKKNDEYKRVSFEQEVLSRFDHPLFPSLHGVLSTDKVIGYAIDYCPGRNLNSLRIMQSESMFSDEIIRFYAAELVLAFDYLHNQGIMYRDLKPDNVMIQENGHLMLVDFDLSTNLPPRTPHPSPSPSQSSGEKPSPARRRKKRPFRFVSFCNSGISPGEEESNSVRSLAATDSSRGGEKSNSFVGTEEYVAPEVITGGGHNFAVDWWSLGVVLYEMLYGTTPFKGSNRKETFFRILTKPPNLVGETTSLRDLIRRLLEKDPSRRINVEEIKGHDFFRGVDWDRVLLVSRPPYIPAPEDGGEKGKDGNTKMDVEDIVQEIFAAREERDKRSDNHNNNDANIKTKGGKNGEWVKGLNTNNDLEIDNHFLVF</sequence>
<dbReference type="FunFam" id="1.10.510.10:FF:000312">
    <property type="entry name" value="Serine/threonine-protein kinase OXI1"/>
    <property type="match status" value="1"/>
</dbReference>
<dbReference type="InterPro" id="IPR008271">
    <property type="entry name" value="Ser/Thr_kinase_AS"/>
</dbReference>
<dbReference type="PROSITE" id="PS51285">
    <property type="entry name" value="AGC_KINASE_CTER"/>
    <property type="match status" value="1"/>
</dbReference>
<evidence type="ECO:0000256" key="7">
    <source>
        <dbReference type="ARBA" id="ARBA00022840"/>
    </source>
</evidence>
<name>A0AAU9RYX0_THLAR</name>
<evidence type="ECO:0000259" key="12">
    <source>
        <dbReference type="PROSITE" id="PS51285"/>
    </source>
</evidence>
<keyword evidence="5" id="KW-0547">Nucleotide-binding</keyword>
<feature type="domain" description="AGC-kinase C-terminal" evidence="12">
    <location>
        <begin position="327"/>
        <end position="419"/>
    </location>
</feature>